<comment type="subcellular location">
    <subcellularLocation>
        <location evidence="2">Chromosome</location>
        <location evidence="2">Centromere</location>
    </subcellularLocation>
    <subcellularLocation>
        <location evidence="1">Nucleus</location>
    </subcellularLocation>
</comment>
<sequence>MINNRSKHRSMLIINEICHGQAEQSIGHSGYDIIKTRKGKGACVSIATAYEDVFLDTFNLEIDLKPTVKISRHNIPPFIPLNNLAEQNNMQTDLRVFLDTLSKHLNAFAGRKQQLKLVKVPDFTFLNYISPYPSVADVDSIMSVFWEGKAICCRTPCLGAHSLEIQFQHSSRASCTLHCDCEKYFDFVQFSPSCFI</sequence>
<dbReference type="AlphaFoldDB" id="A0A3Q2W2K4"/>
<evidence type="ECO:0000313" key="9">
    <source>
        <dbReference type="Proteomes" id="UP000264840"/>
    </source>
</evidence>
<dbReference type="Ensembl" id="ENSHBUT00000027780.1">
    <property type="protein sequence ID" value="ENSHBUP00000018665.1"/>
    <property type="gene ID" value="ENSHBUG00000020769.1"/>
</dbReference>
<dbReference type="PANTHER" id="PTHR14582">
    <property type="entry name" value="INNER KINETOCHORE SUBUNIT MAL2"/>
    <property type="match status" value="1"/>
</dbReference>
<dbReference type="GO" id="GO:0031511">
    <property type="term" value="C:Mis6-Sim4 complex"/>
    <property type="evidence" value="ECO:0007669"/>
    <property type="project" value="TreeGrafter"/>
</dbReference>
<keyword evidence="5" id="KW-0158">Chromosome</keyword>
<evidence type="ECO:0000256" key="7">
    <source>
        <dbReference type="ARBA" id="ARBA00023328"/>
    </source>
</evidence>
<evidence type="ECO:0000256" key="2">
    <source>
        <dbReference type="ARBA" id="ARBA00004584"/>
    </source>
</evidence>
<proteinExistence type="inferred from homology"/>
<comment type="similarity">
    <text evidence="3">Belongs to the CENP-O/MCM21 family.</text>
</comment>
<accession>A0A3Q2W2K4</accession>
<dbReference type="STRING" id="8153.ENSHBUP00000018665"/>
<dbReference type="GO" id="GO:0005634">
    <property type="term" value="C:nucleus"/>
    <property type="evidence" value="ECO:0007669"/>
    <property type="project" value="UniProtKB-SubCell"/>
</dbReference>
<evidence type="ECO:0000256" key="5">
    <source>
        <dbReference type="ARBA" id="ARBA00022454"/>
    </source>
</evidence>
<keyword evidence="9" id="KW-1185">Reference proteome</keyword>
<evidence type="ECO:0000313" key="8">
    <source>
        <dbReference type="Ensembl" id="ENSHBUP00000018665.1"/>
    </source>
</evidence>
<keyword evidence="7" id="KW-0137">Centromere</keyword>
<name>A0A3Q2W2K4_HAPBU</name>
<evidence type="ECO:0000256" key="3">
    <source>
        <dbReference type="ARBA" id="ARBA00007321"/>
    </source>
</evidence>
<reference evidence="8" key="2">
    <citation type="submission" date="2025-09" db="UniProtKB">
        <authorList>
            <consortium name="Ensembl"/>
        </authorList>
    </citation>
    <scope>IDENTIFICATION</scope>
</reference>
<evidence type="ECO:0000256" key="1">
    <source>
        <dbReference type="ARBA" id="ARBA00004123"/>
    </source>
</evidence>
<evidence type="ECO:0000256" key="6">
    <source>
        <dbReference type="ARBA" id="ARBA00023242"/>
    </source>
</evidence>
<keyword evidence="6" id="KW-0539">Nucleus</keyword>
<dbReference type="InterPro" id="IPR018464">
    <property type="entry name" value="CENP-O"/>
</dbReference>
<dbReference type="PANTHER" id="PTHR14582:SF1">
    <property type="entry name" value="CENTROMERE PROTEIN O"/>
    <property type="match status" value="1"/>
</dbReference>
<evidence type="ECO:0000256" key="4">
    <source>
        <dbReference type="ARBA" id="ARBA00016395"/>
    </source>
</evidence>
<dbReference type="GeneTree" id="ENSGT00390000016702"/>
<reference evidence="8" key="1">
    <citation type="submission" date="2025-08" db="UniProtKB">
        <authorList>
            <consortium name="Ensembl"/>
        </authorList>
    </citation>
    <scope>IDENTIFICATION</scope>
</reference>
<organism evidence="8 9">
    <name type="scientific">Haplochromis burtoni</name>
    <name type="common">Burton's mouthbrooder</name>
    <name type="synonym">Chromis burtoni</name>
    <dbReference type="NCBI Taxonomy" id="8153"/>
    <lineage>
        <taxon>Eukaryota</taxon>
        <taxon>Metazoa</taxon>
        <taxon>Chordata</taxon>
        <taxon>Craniata</taxon>
        <taxon>Vertebrata</taxon>
        <taxon>Euteleostomi</taxon>
        <taxon>Actinopterygii</taxon>
        <taxon>Neopterygii</taxon>
        <taxon>Teleostei</taxon>
        <taxon>Neoteleostei</taxon>
        <taxon>Acanthomorphata</taxon>
        <taxon>Ovalentaria</taxon>
        <taxon>Cichlomorphae</taxon>
        <taxon>Cichliformes</taxon>
        <taxon>Cichlidae</taxon>
        <taxon>African cichlids</taxon>
        <taxon>Pseudocrenilabrinae</taxon>
        <taxon>Haplochromini</taxon>
        <taxon>Haplochromis</taxon>
    </lineage>
</organism>
<protein>
    <recommendedName>
        <fullName evidence="4">Centromere protein O</fullName>
    </recommendedName>
</protein>
<dbReference type="Proteomes" id="UP000264840">
    <property type="component" value="Unplaced"/>
</dbReference>